<name>A0A1L7WH69_9HELO</name>
<dbReference type="GO" id="GO:0005524">
    <property type="term" value="F:ATP binding"/>
    <property type="evidence" value="ECO:0007669"/>
    <property type="project" value="InterPro"/>
</dbReference>
<dbReference type="GO" id="GO:0016887">
    <property type="term" value="F:ATP hydrolysis activity"/>
    <property type="evidence" value="ECO:0007669"/>
    <property type="project" value="InterPro"/>
</dbReference>
<dbReference type="OrthoDB" id="10042665at2759"/>
<dbReference type="SUPFAM" id="SSF52540">
    <property type="entry name" value="P-loop containing nucleoside triphosphate hydrolases"/>
    <property type="match status" value="1"/>
</dbReference>
<reference evidence="3 4" key="1">
    <citation type="submission" date="2016-03" db="EMBL/GenBank/DDBJ databases">
        <authorList>
            <person name="Ploux O."/>
        </authorList>
    </citation>
    <scope>NUCLEOTIDE SEQUENCE [LARGE SCALE GENOMIC DNA]</scope>
    <source>
        <strain evidence="3 4">UAMH 11012</strain>
    </source>
</reference>
<feature type="region of interest" description="Disordered" evidence="1">
    <location>
        <begin position="136"/>
        <end position="173"/>
    </location>
</feature>
<evidence type="ECO:0000256" key="1">
    <source>
        <dbReference type="SAM" id="MobiDB-lite"/>
    </source>
</evidence>
<dbReference type="Pfam" id="PF22942">
    <property type="entry name" value="DUF7025"/>
    <property type="match status" value="1"/>
</dbReference>
<dbReference type="CDD" id="cd19481">
    <property type="entry name" value="RecA-like_protease"/>
    <property type="match status" value="1"/>
</dbReference>
<dbReference type="InterPro" id="IPR054289">
    <property type="entry name" value="DUF7025"/>
</dbReference>
<dbReference type="Pfam" id="PF00004">
    <property type="entry name" value="AAA"/>
    <property type="match status" value="1"/>
</dbReference>
<proteinExistence type="predicted"/>
<feature type="region of interest" description="Disordered" evidence="1">
    <location>
        <begin position="191"/>
        <end position="225"/>
    </location>
</feature>
<dbReference type="SMART" id="SM00382">
    <property type="entry name" value="AAA"/>
    <property type="match status" value="1"/>
</dbReference>
<evidence type="ECO:0000313" key="3">
    <source>
        <dbReference type="EMBL" id="CZR52119.1"/>
    </source>
</evidence>
<sequence length="879" mass="98828">MAESNKNGSLPIQPISGAQASIHEFAAMVPELKFGPAGISSSLVAHRKSPREAIDGVEQLISKPPRISEDAKLEIAGASKWDEESSTTKVSTEMVQTFLPFAPPSSPDLSFPKCFNTSSDAQEELVKAVMDMEIAPGRAPNCTRSHTPPDDASEATPTEPCSPAPGQASQPSAQIVTTEHVQQFLDILKSFSTQQGPPPKSPDSVKTAEGAKTDAREQPETAPASKLEFKTVNEVWDEEESEYKIQEFSAARANTLDEYVFVMRTRSGKHTKDPTFYIDVKSKELRDVLRDVLKDVYGISLMEEKPTVERHLLYHYLPELESHRSTIRADITSMKHLDLLIECVKKIYNPTTERLLPLLKHGEITYDLLWALFKPNTPVYTTCSGTKKPRCVTYDFAEEKMNRWKMKYFNMDCRYFDFDGIAFGKASIELVIPKFRGTQRINTLPAFPLKYHSDEEQIKSDLVNCGRKFVSLIGTHHIYCQGEAFVMNEGEPVAVSVDSRVMIDADFFWKMNPNYSRPRTDLAGTRIRNASNDPPLPLPKPVQSEDVEPAELKEHDLLICCPTVLGFSFGEKLWGEFYLTYFDIDIPLTSNAAEFAVAGIREIEWSSLPFDCLSIPEAQRDVIMALVEARLDPSIEFDDCIVGKGKGINMLLQYGPMSLIYLNLLTWKSGPPGVGKTLTAEAVSEHLQRPLYSISAGELPTEAAKLEVQLSRIFKIASHWNAILLLDEADVFLEQRSSDNLTRNGLVSVFLRKLEYYKGILFLTTNRVSQFDEAILSRIHLMLRYDDLTTAARRQVWKNFLSRATTSSGYADITDKQLEELATYKLNGRQIKNIMSAAQAFAVKERIKIGFSHAKKALKANEKFFREFYGKDFIDANYG</sequence>
<dbReference type="EMBL" id="FJOG01000002">
    <property type="protein sequence ID" value="CZR52119.1"/>
    <property type="molecule type" value="Genomic_DNA"/>
</dbReference>
<dbReference type="PANTHER" id="PTHR46411">
    <property type="entry name" value="FAMILY ATPASE, PUTATIVE-RELATED"/>
    <property type="match status" value="1"/>
</dbReference>
<feature type="compositionally biased region" description="Basic and acidic residues" evidence="1">
    <location>
        <begin position="209"/>
        <end position="219"/>
    </location>
</feature>
<gene>
    <name evidence="3" type="ORF">PAC_01996</name>
</gene>
<dbReference type="InterPro" id="IPR027417">
    <property type="entry name" value="P-loop_NTPase"/>
</dbReference>
<keyword evidence="4" id="KW-1185">Reference proteome</keyword>
<evidence type="ECO:0000313" key="4">
    <source>
        <dbReference type="Proteomes" id="UP000184330"/>
    </source>
</evidence>
<dbReference type="Gene3D" id="3.40.50.300">
    <property type="entry name" value="P-loop containing nucleotide triphosphate hydrolases"/>
    <property type="match status" value="1"/>
</dbReference>
<evidence type="ECO:0000259" key="2">
    <source>
        <dbReference type="SMART" id="SM00382"/>
    </source>
</evidence>
<dbReference type="STRING" id="576137.A0A1L7WH69"/>
<dbReference type="PANTHER" id="PTHR46411:SF1">
    <property type="entry name" value="FAMILY ATPASE, PUTATIVE (AFU_ORTHOLOGUE AFUA_7G05752)-RELATED"/>
    <property type="match status" value="1"/>
</dbReference>
<accession>A0A1L7WH69</accession>
<dbReference type="Proteomes" id="UP000184330">
    <property type="component" value="Unassembled WGS sequence"/>
</dbReference>
<dbReference type="InterPro" id="IPR003959">
    <property type="entry name" value="ATPase_AAA_core"/>
</dbReference>
<feature type="domain" description="AAA+ ATPase" evidence="2">
    <location>
        <begin position="669"/>
        <end position="787"/>
    </location>
</feature>
<protein>
    <recommendedName>
        <fullName evidence="2">AAA+ ATPase domain-containing protein</fullName>
    </recommendedName>
</protein>
<dbReference type="InterPro" id="IPR003593">
    <property type="entry name" value="AAA+_ATPase"/>
</dbReference>
<dbReference type="AlphaFoldDB" id="A0A1L7WH69"/>
<organism evidence="3 4">
    <name type="scientific">Phialocephala subalpina</name>
    <dbReference type="NCBI Taxonomy" id="576137"/>
    <lineage>
        <taxon>Eukaryota</taxon>
        <taxon>Fungi</taxon>
        <taxon>Dikarya</taxon>
        <taxon>Ascomycota</taxon>
        <taxon>Pezizomycotina</taxon>
        <taxon>Leotiomycetes</taxon>
        <taxon>Helotiales</taxon>
        <taxon>Mollisiaceae</taxon>
        <taxon>Phialocephala</taxon>
        <taxon>Phialocephala fortinii species complex</taxon>
    </lineage>
</organism>